<dbReference type="EMBL" id="CP157941">
    <property type="protein sequence ID" value="XBS57473.1"/>
    <property type="molecule type" value="Genomic_DNA"/>
</dbReference>
<feature type="transmembrane region" description="Helical" evidence="1">
    <location>
        <begin position="12"/>
        <end position="33"/>
    </location>
</feature>
<reference evidence="2" key="1">
    <citation type="submission" date="2024-06" db="EMBL/GenBank/DDBJ databases">
        <title>Complete genome sequence of Streptococcus sp. KHUD_010.</title>
        <authorList>
            <person name="Lee J.-H."/>
            <person name="Moon J.-H."/>
        </authorList>
    </citation>
    <scope>NUCLEOTIDE SEQUENCE</scope>
    <source>
        <strain evidence="2">KHUD_010</strain>
    </source>
</reference>
<sequence length="74" mass="8809">MKKEILINDKKQFLLSNVTGLLLLTAILFPNYFHWNFEKLNFLGWLTNVILLLLPILAVAELFFYIWLVKKKKN</sequence>
<gene>
    <name evidence="2" type="ORF">ABKA15_01915</name>
</gene>
<evidence type="ECO:0000313" key="2">
    <source>
        <dbReference type="EMBL" id="XBS57473.1"/>
    </source>
</evidence>
<evidence type="ECO:0000256" key="1">
    <source>
        <dbReference type="SAM" id="Phobius"/>
    </source>
</evidence>
<keyword evidence="1" id="KW-1133">Transmembrane helix</keyword>
<name>A0AAU7PYK3_9STRE</name>
<organism evidence="2">
    <name type="scientific">Streptococcus sp. KHUD_010</name>
    <dbReference type="NCBI Taxonomy" id="3157339"/>
    <lineage>
        <taxon>Bacteria</taxon>
        <taxon>Bacillati</taxon>
        <taxon>Bacillota</taxon>
        <taxon>Bacilli</taxon>
        <taxon>Lactobacillales</taxon>
        <taxon>Streptococcaceae</taxon>
        <taxon>Streptococcus</taxon>
    </lineage>
</organism>
<keyword evidence="1" id="KW-0812">Transmembrane</keyword>
<accession>A0AAU7PYK3</accession>
<proteinExistence type="predicted"/>
<protein>
    <recommendedName>
        <fullName evidence="3">Bacteriocin immunity protein</fullName>
    </recommendedName>
</protein>
<dbReference type="RefSeq" id="WP_049514194.1">
    <property type="nucleotide sequence ID" value="NZ_CP157941.1"/>
</dbReference>
<dbReference type="AlphaFoldDB" id="A0AAU7PYK3"/>
<evidence type="ECO:0008006" key="3">
    <source>
        <dbReference type="Google" id="ProtNLM"/>
    </source>
</evidence>
<keyword evidence="1" id="KW-0472">Membrane</keyword>
<feature type="transmembrane region" description="Helical" evidence="1">
    <location>
        <begin position="45"/>
        <end position="68"/>
    </location>
</feature>